<feature type="compositionally biased region" description="Basic and acidic residues" evidence="6">
    <location>
        <begin position="197"/>
        <end position="206"/>
    </location>
</feature>
<sequence length="440" mass="48503">MYFNTLVQGFTRRGFSVRWSVIPLIQYGLPQDRKRLLMIGACPGEQLPPWPPATHSATPRQGQKPFVTEAEALRGLNSRRVSLHDVARAAVRNGSRRDANLPFPKTITCGGTQGILHPSGTRDFTVREIASLQGFPIYHEFEGNKTAIKKQIGNAFPSCVVKNIYDHLRKWLEEVDGVQRAAPAQARLPAPPVPRPVVDRRRRENPPHALPLEPQHLVNGDLHEDEALQLALQESMHGHHPSASGAIIEISDDEGKQQDSPVSAVAPLLKRMSIALSNHRAEFDSQSRSRSVTLDFSPSPSPGPSRHAKAASQKRSLDLMHDGEADEVMKEASPPKRERVLEAGNHAEGTIDKIPSALPRYAGPQNAHDSANEVVFVDQSKRDSQNGVRKSNSTPEEHDSHRATIAGETAPRKSSYTIDWSSILSQAKMAGNFGNEVWTF</sequence>
<dbReference type="Pfam" id="PF00145">
    <property type="entry name" value="DNA_methylase"/>
    <property type="match status" value="2"/>
</dbReference>
<keyword evidence="3 5" id="KW-0808">Transferase</keyword>
<evidence type="ECO:0000256" key="3">
    <source>
        <dbReference type="ARBA" id="ARBA00022679"/>
    </source>
</evidence>
<feature type="compositionally biased region" description="Polar residues" evidence="6">
    <location>
        <begin position="288"/>
        <end position="298"/>
    </location>
</feature>
<comment type="similarity">
    <text evidence="5">Belongs to the class I-like SAM-binding methyltransferase superfamily. C5-methyltransferase family.</text>
</comment>
<evidence type="ECO:0000256" key="5">
    <source>
        <dbReference type="PROSITE-ProRule" id="PRU01016"/>
    </source>
</evidence>
<organism evidence="7 8">
    <name type="scientific">Diaporthe vaccinii</name>
    <dbReference type="NCBI Taxonomy" id="105482"/>
    <lineage>
        <taxon>Eukaryota</taxon>
        <taxon>Fungi</taxon>
        <taxon>Dikarya</taxon>
        <taxon>Ascomycota</taxon>
        <taxon>Pezizomycotina</taxon>
        <taxon>Sordariomycetes</taxon>
        <taxon>Sordariomycetidae</taxon>
        <taxon>Diaporthales</taxon>
        <taxon>Diaporthaceae</taxon>
        <taxon>Diaporthe</taxon>
        <taxon>Diaporthe eres species complex</taxon>
    </lineage>
</organism>
<feature type="region of interest" description="Disordered" evidence="6">
    <location>
        <begin position="280"/>
        <end position="315"/>
    </location>
</feature>
<evidence type="ECO:0000256" key="2">
    <source>
        <dbReference type="ARBA" id="ARBA00022603"/>
    </source>
</evidence>
<name>A0ABR4E7F2_9PEZI</name>
<dbReference type="EC" id="2.1.1.37" evidence="1"/>
<dbReference type="PANTHER" id="PTHR10629">
    <property type="entry name" value="CYTOSINE-SPECIFIC METHYLTRANSFERASE"/>
    <property type="match status" value="1"/>
</dbReference>
<keyword evidence="8" id="KW-1185">Reference proteome</keyword>
<evidence type="ECO:0000256" key="6">
    <source>
        <dbReference type="SAM" id="MobiDB-lite"/>
    </source>
</evidence>
<keyword evidence="4 5" id="KW-0949">S-adenosyl-L-methionine</keyword>
<evidence type="ECO:0000313" key="8">
    <source>
        <dbReference type="Proteomes" id="UP001600888"/>
    </source>
</evidence>
<dbReference type="InterPro" id="IPR029063">
    <property type="entry name" value="SAM-dependent_MTases_sf"/>
</dbReference>
<dbReference type="Gene3D" id="3.90.120.10">
    <property type="entry name" value="DNA Methylase, subunit A, domain 2"/>
    <property type="match status" value="1"/>
</dbReference>
<comment type="caution">
    <text evidence="7">The sequence shown here is derived from an EMBL/GenBank/DDBJ whole genome shotgun (WGS) entry which is preliminary data.</text>
</comment>
<evidence type="ECO:0000313" key="7">
    <source>
        <dbReference type="EMBL" id="KAL2278276.1"/>
    </source>
</evidence>
<dbReference type="PANTHER" id="PTHR10629:SF52">
    <property type="entry name" value="DNA (CYTOSINE-5)-METHYLTRANSFERASE 1"/>
    <property type="match status" value="1"/>
</dbReference>
<evidence type="ECO:0000256" key="1">
    <source>
        <dbReference type="ARBA" id="ARBA00011975"/>
    </source>
</evidence>
<feature type="compositionally biased region" description="Polar residues" evidence="6">
    <location>
        <begin position="385"/>
        <end position="394"/>
    </location>
</feature>
<dbReference type="InterPro" id="IPR001525">
    <property type="entry name" value="C5_MeTfrase"/>
</dbReference>
<evidence type="ECO:0000256" key="4">
    <source>
        <dbReference type="ARBA" id="ARBA00022691"/>
    </source>
</evidence>
<dbReference type="PROSITE" id="PS51679">
    <property type="entry name" value="SAM_MT_C5"/>
    <property type="match status" value="1"/>
</dbReference>
<feature type="region of interest" description="Disordered" evidence="6">
    <location>
        <begin position="181"/>
        <end position="217"/>
    </location>
</feature>
<dbReference type="Gene3D" id="3.40.50.150">
    <property type="entry name" value="Vaccinia Virus protein VP39"/>
    <property type="match status" value="1"/>
</dbReference>
<proteinExistence type="inferred from homology"/>
<dbReference type="InterPro" id="IPR050390">
    <property type="entry name" value="C5-Methyltransferase"/>
</dbReference>
<dbReference type="EMBL" id="JBAWTH010000088">
    <property type="protein sequence ID" value="KAL2278276.1"/>
    <property type="molecule type" value="Genomic_DNA"/>
</dbReference>
<feature type="region of interest" description="Disordered" evidence="6">
    <location>
        <begin position="379"/>
        <end position="410"/>
    </location>
</feature>
<reference evidence="7 8" key="1">
    <citation type="submission" date="2024-03" db="EMBL/GenBank/DDBJ databases">
        <title>A high-quality draft genome sequence of Diaporthe vaccinii, a causative agent of upright dieback and viscid rot disease in cranberry plants.</title>
        <authorList>
            <person name="Sarrasin M."/>
            <person name="Lang B.F."/>
            <person name="Burger G."/>
        </authorList>
    </citation>
    <scope>NUCLEOTIDE SEQUENCE [LARGE SCALE GENOMIC DNA]</scope>
    <source>
        <strain evidence="7 8">IS7</strain>
    </source>
</reference>
<accession>A0ABR4E7F2</accession>
<protein>
    <recommendedName>
        <fullName evidence="1">DNA (cytosine-5-)-methyltransferase</fullName>
        <ecNumber evidence="1">2.1.1.37</ecNumber>
    </recommendedName>
</protein>
<keyword evidence="2 5" id="KW-0489">Methyltransferase</keyword>
<dbReference type="Proteomes" id="UP001600888">
    <property type="component" value="Unassembled WGS sequence"/>
</dbReference>
<dbReference type="SUPFAM" id="SSF53335">
    <property type="entry name" value="S-adenosyl-L-methionine-dependent methyltransferases"/>
    <property type="match status" value="1"/>
</dbReference>
<gene>
    <name evidence="7" type="ORF">FJTKL_14547</name>
</gene>
<comment type="caution">
    <text evidence="5">Lacks conserved residue(s) required for the propagation of feature annotation.</text>
</comment>